<dbReference type="InterPro" id="IPR000719">
    <property type="entry name" value="Prot_kinase_dom"/>
</dbReference>
<dbReference type="GO" id="GO:0005524">
    <property type="term" value="F:ATP binding"/>
    <property type="evidence" value="ECO:0007669"/>
    <property type="project" value="UniProtKB-UniRule"/>
</dbReference>
<evidence type="ECO:0000256" key="5">
    <source>
        <dbReference type="ARBA" id="ARBA00022692"/>
    </source>
</evidence>
<organism evidence="16 17">
    <name type="scientific">Quillaja saponaria</name>
    <name type="common">Soap bark tree</name>
    <dbReference type="NCBI Taxonomy" id="32244"/>
    <lineage>
        <taxon>Eukaryota</taxon>
        <taxon>Viridiplantae</taxon>
        <taxon>Streptophyta</taxon>
        <taxon>Embryophyta</taxon>
        <taxon>Tracheophyta</taxon>
        <taxon>Spermatophyta</taxon>
        <taxon>Magnoliopsida</taxon>
        <taxon>eudicotyledons</taxon>
        <taxon>Gunneridae</taxon>
        <taxon>Pentapetalae</taxon>
        <taxon>rosids</taxon>
        <taxon>fabids</taxon>
        <taxon>Fabales</taxon>
        <taxon>Quillajaceae</taxon>
        <taxon>Quillaja</taxon>
    </lineage>
</organism>
<dbReference type="InterPro" id="IPR011009">
    <property type="entry name" value="Kinase-like_dom_sf"/>
</dbReference>
<dbReference type="FunFam" id="3.30.200.20:FF:000394">
    <property type="entry name" value="Leucine-rich repeat receptor-like protein kinase"/>
    <property type="match status" value="1"/>
</dbReference>
<dbReference type="InterPro" id="IPR017441">
    <property type="entry name" value="Protein_kinase_ATP_BS"/>
</dbReference>
<evidence type="ECO:0000256" key="3">
    <source>
        <dbReference type="ARBA" id="ARBA00022553"/>
    </source>
</evidence>
<gene>
    <name evidence="16" type="ORF">O6P43_018234</name>
</gene>
<dbReference type="PANTHER" id="PTHR45631">
    <property type="entry name" value="OS07G0107800 PROTEIN-RELATED"/>
    <property type="match status" value="1"/>
</dbReference>
<proteinExistence type="predicted"/>
<comment type="subcellular location">
    <subcellularLocation>
        <location evidence="1">Membrane</location>
        <topology evidence="1">Single-pass membrane protein</topology>
    </subcellularLocation>
</comment>
<protein>
    <submittedName>
        <fullName evidence="16">Protein kinase family protein</fullName>
    </submittedName>
</protein>
<evidence type="ECO:0000256" key="13">
    <source>
        <dbReference type="PROSITE-ProRule" id="PRU10141"/>
    </source>
</evidence>
<dbReference type="PROSITE" id="PS00107">
    <property type="entry name" value="PROTEIN_KINASE_ATP"/>
    <property type="match status" value="1"/>
</dbReference>
<name>A0AAD7LRN9_QUISA</name>
<keyword evidence="12" id="KW-0675">Receptor</keyword>
<dbReference type="SMART" id="SM00220">
    <property type="entry name" value="S_TKc"/>
    <property type="match status" value="1"/>
</dbReference>
<evidence type="ECO:0000256" key="2">
    <source>
        <dbReference type="ARBA" id="ARBA00022527"/>
    </source>
</evidence>
<dbReference type="Gene3D" id="3.80.10.10">
    <property type="entry name" value="Ribonuclease Inhibitor"/>
    <property type="match status" value="1"/>
</dbReference>
<dbReference type="InterPro" id="IPR024788">
    <property type="entry name" value="Malectin-like_Carb-bd_dom"/>
</dbReference>
<dbReference type="EMBL" id="JARAOO010000007">
    <property type="protein sequence ID" value="KAJ7963096.1"/>
    <property type="molecule type" value="Genomic_DNA"/>
</dbReference>
<keyword evidence="8 16" id="KW-0418">Kinase</keyword>
<feature type="binding site" evidence="13">
    <location>
        <position position="522"/>
    </location>
    <ligand>
        <name>ATP</name>
        <dbReference type="ChEBI" id="CHEBI:30616"/>
    </ligand>
</feature>
<dbReference type="Gene3D" id="2.60.120.430">
    <property type="entry name" value="Galactose-binding lectin"/>
    <property type="match status" value="1"/>
</dbReference>
<sequence>MAFSGFISIDCGTTEEYRDESTGIWYKPDTGFVKGGIIYNFFPKDSFSKRQLTTLRSFPVERRSCYTLRPKQGKDYKYLIRAVFFHGGYDSSAQAPSFDIYLGPNFWARVPRSYKYFSYEIIHTASTDTIYFCLVNFGEGIPFISSLELRPLSKSIYGIASHSLALAHIGRFDVGASNISVYDYVRYKEDIYDRAWNIQSLDTWSAFSNTSVDIDTEGSSNAYRLPAQVLRTAVQPTILSNNLYYNWIYNSSTSYEYCVYFHFAEIQLTPGRRRMINITVNGESFLSEPITLEYLKPLTISTNITTRDYVSFNISPAAGSDLPPILNAFEIHALVPQPNLSTDTRDVDAILEIKNAYGISIIEWQGDPCLPSFLMWNGLNCSNDNSARIISVDLSSRKLTGEISSSFSKLTELESFLDENPGLGRTGSSKKPKFVVPLVASFAVLVIIILVYLVTRKLKSRGGEGVMITKSSKEVPLKSKNRAFTYYEVLHITDNFKTIIGEGGFGTVYLGTVQDNIQVAVKLLSSSSKQGYKEFQSEAQLLMIVHHRNLVSLIGYCDEDNNKALIYEYMTNGNLHQKLSGWTIWCFSGSLSLTSSLPEKPEYFALEYRVQIAVDAAYGLDYLHNGCKPPIIHRDMKTSNILLDDKMQAKISDFGLSRAFANDSDSHISTKPAGTPGYLDPEFHSSVNLNKKSDVYSFGIILLELITGQPALGKATDENNHHILNWVIPKIENGDMQNVVDPRLEGEFNTNTAWKIVEIAMSCTPRTAIQRPDISQVLSELKESVALEMIHDQNDGMDSLQIESQITEVSAR</sequence>
<dbReference type="Gene3D" id="1.10.510.10">
    <property type="entry name" value="Transferase(Phosphotransferase) domain 1"/>
    <property type="match status" value="1"/>
</dbReference>
<dbReference type="Pfam" id="PF12819">
    <property type="entry name" value="Malectin_like"/>
    <property type="match status" value="1"/>
</dbReference>
<feature type="transmembrane region" description="Helical" evidence="14">
    <location>
        <begin position="434"/>
        <end position="454"/>
    </location>
</feature>
<accession>A0AAD7LRN9</accession>
<dbReference type="GO" id="GO:0016020">
    <property type="term" value="C:membrane"/>
    <property type="evidence" value="ECO:0007669"/>
    <property type="project" value="UniProtKB-SubCell"/>
</dbReference>
<dbReference type="GO" id="GO:0004674">
    <property type="term" value="F:protein serine/threonine kinase activity"/>
    <property type="evidence" value="ECO:0007669"/>
    <property type="project" value="UniProtKB-KW"/>
</dbReference>
<dbReference type="PROSITE" id="PS00108">
    <property type="entry name" value="PROTEIN_KINASE_ST"/>
    <property type="match status" value="1"/>
</dbReference>
<evidence type="ECO:0000313" key="16">
    <source>
        <dbReference type="EMBL" id="KAJ7963096.1"/>
    </source>
</evidence>
<keyword evidence="6" id="KW-0732">Signal</keyword>
<evidence type="ECO:0000256" key="9">
    <source>
        <dbReference type="ARBA" id="ARBA00022840"/>
    </source>
</evidence>
<keyword evidence="10 14" id="KW-1133">Transmembrane helix</keyword>
<feature type="domain" description="Protein kinase" evidence="15">
    <location>
        <begin position="494"/>
        <end position="785"/>
    </location>
</feature>
<evidence type="ECO:0000256" key="1">
    <source>
        <dbReference type="ARBA" id="ARBA00004167"/>
    </source>
</evidence>
<keyword evidence="11 14" id="KW-0472">Membrane</keyword>
<evidence type="ECO:0000256" key="8">
    <source>
        <dbReference type="ARBA" id="ARBA00022777"/>
    </source>
</evidence>
<dbReference type="KEGG" id="qsa:O6P43_018234"/>
<evidence type="ECO:0000256" key="6">
    <source>
        <dbReference type="ARBA" id="ARBA00022729"/>
    </source>
</evidence>
<dbReference type="Gene3D" id="3.30.200.20">
    <property type="entry name" value="Phosphorylase Kinase, domain 1"/>
    <property type="match status" value="1"/>
</dbReference>
<dbReference type="InterPro" id="IPR032675">
    <property type="entry name" value="LRR_dom_sf"/>
</dbReference>
<keyword evidence="7 13" id="KW-0547">Nucleotide-binding</keyword>
<keyword evidence="5 14" id="KW-0812">Transmembrane</keyword>
<evidence type="ECO:0000256" key="14">
    <source>
        <dbReference type="SAM" id="Phobius"/>
    </source>
</evidence>
<keyword evidence="3" id="KW-0597">Phosphoprotein</keyword>
<keyword evidence="2" id="KW-0723">Serine/threonine-protein kinase</keyword>
<keyword evidence="17" id="KW-1185">Reference proteome</keyword>
<comment type="caution">
    <text evidence="16">The sequence shown here is derived from an EMBL/GenBank/DDBJ whole genome shotgun (WGS) entry which is preliminary data.</text>
</comment>
<dbReference type="PROSITE" id="PS50011">
    <property type="entry name" value="PROTEIN_KINASE_DOM"/>
    <property type="match status" value="1"/>
</dbReference>
<dbReference type="Proteomes" id="UP001163823">
    <property type="component" value="Chromosome 7"/>
</dbReference>
<dbReference type="PANTHER" id="PTHR45631:SF212">
    <property type="entry name" value="PROTEIN KINASE DOMAIN-CONTAINING PROTEIN"/>
    <property type="match status" value="1"/>
</dbReference>
<dbReference type="InterPro" id="IPR008271">
    <property type="entry name" value="Ser/Thr_kinase_AS"/>
</dbReference>
<evidence type="ECO:0000256" key="10">
    <source>
        <dbReference type="ARBA" id="ARBA00022989"/>
    </source>
</evidence>
<keyword evidence="4" id="KW-0808">Transferase</keyword>
<keyword evidence="9 13" id="KW-0067">ATP-binding</keyword>
<dbReference type="Pfam" id="PF07714">
    <property type="entry name" value="PK_Tyr_Ser-Thr"/>
    <property type="match status" value="1"/>
</dbReference>
<dbReference type="FunFam" id="1.10.510.10:FF:000146">
    <property type="entry name" value="LRR receptor-like serine/threonine-protein kinase IOS1"/>
    <property type="match status" value="1"/>
</dbReference>
<evidence type="ECO:0000256" key="4">
    <source>
        <dbReference type="ARBA" id="ARBA00022679"/>
    </source>
</evidence>
<evidence type="ECO:0000256" key="7">
    <source>
        <dbReference type="ARBA" id="ARBA00022741"/>
    </source>
</evidence>
<dbReference type="SUPFAM" id="SSF56112">
    <property type="entry name" value="Protein kinase-like (PK-like)"/>
    <property type="match status" value="1"/>
</dbReference>
<evidence type="ECO:0000259" key="15">
    <source>
        <dbReference type="PROSITE" id="PS50011"/>
    </source>
</evidence>
<evidence type="ECO:0000256" key="11">
    <source>
        <dbReference type="ARBA" id="ARBA00023136"/>
    </source>
</evidence>
<evidence type="ECO:0000313" key="17">
    <source>
        <dbReference type="Proteomes" id="UP001163823"/>
    </source>
</evidence>
<dbReference type="InterPro" id="IPR001245">
    <property type="entry name" value="Ser-Thr/Tyr_kinase_cat_dom"/>
</dbReference>
<evidence type="ECO:0000256" key="12">
    <source>
        <dbReference type="ARBA" id="ARBA00023170"/>
    </source>
</evidence>
<dbReference type="AlphaFoldDB" id="A0AAD7LRN9"/>
<reference evidence="16" key="1">
    <citation type="journal article" date="2023" name="Science">
        <title>Elucidation of the pathway for biosynthesis of saponin adjuvants from the soapbark tree.</title>
        <authorList>
            <person name="Reed J."/>
            <person name="Orme A."/>
            <person name="El-Demerdash A."/>
            <person name="Owen C."/>
            <person name="Martin L.B.B."/>
            <person name="Misra R.C."/>
            <person name="Kikuchi S."/>
            <person name="Rejzek M."/>
            <person name="Martin A.C."/>
            <person name="Harkess A."/>
            <person name="Leebens-Mack J."/>
            <person name="Louveau T."/>
            <person name="Stephenson M.J."/>
            <person name="Osbourn A."/>
        </authorList>
    </citation>
    <scope>NUCLEOTIDE SEQUENCE</scope>
    <source>
        <strain evidence="16">S10</strain>
    </source>
</reference>